<keyword evidence="2" id="KW-0812">Transmembrane</keyword>
<feature type="compositionally biased region" description="Polar residues" evidence="1">
    <location>
        <begin position="55"/>
        <end position="80"/>
    </location>
</feature>
<evidence type="ECO:0000256" key="1">
    <source>
        <dbReference type="SAM" id="MobiDB-lite"/>
    </source>
</evidence>
<sequence length="344" mass="37223">MAAFSRGLGLGLTQHIFSLAPKTAKTTCLEPPLSILSHIVRRSTIPKVARSFQTSARLHASKQATQPKPNPRSHQPAPSKQHTRAEPAPSPQKTSSPALGKKQVAVQNAGLVASVANELAARGQPTILYQSPSHFWLRFSSLSAATFLISYAGINYYITIAHPQPGLQWWVPVAFSLVCLISACLGYLFLFSTTRIVRRITAIPTKSLPASYLKGGKKLTPTEGQALKALRASPIALECEVGGTLPLLGHRKLIAAPSNVELPFRFTQAPVSQASDGKSFGGPLYGLRRGLTSEGFSPIMINGKRCKIDVLSGKVLDGGKVLDVLMPYRPDKFSNTWLDRLLKR</sequence>
<gene>
    <name evidence="3" type="ORF">N0V93_004719</name>
</gene>
<organism evidence="3 4">
    <name type="scientific">Gnomoniopsis smithogilvyi</name>
    <dbReference type="NCBI Taxonomy" id="1191159"/>
    <lineage>
        <taxon>Eukaryota</taxon>
        <taxon>Fungi</taxon>
        <taxon>Dikarya</taxon>
        <taxon>Ascomycota</taxon>
        <taxon>Pezizomycotina</taxon>
        <taxon>Sordariomycetes</taxon>
        <taxon>Sordariomycetidae</taxon>
        <taxon>Diaporthales</taxon>
        <taxon>Gnomoniaceae</taxon>
        <taxon>Gnomoniopsis</taxon>
    </lineage>
</organism>
<feature type="region of interest" description="Disordered" evidence="1">
    <location>
        <begin position="55"/>
        <end position="99"/>
    </location>
</feature>
<proteinExistence type="predicted"/>
<feature type="transmembrane region" description="Helical" evidence="2">
    <location>
        <begin position="169"/>
        <end position="190"/>
    </location>
</feature>
<dbReference type="Proteomes" id="UP001140453">
    <property type="component" value="Unassembled WGS sequence"/>
</dbReference>
<keyword evidence="2" id="KW-0472">Membrane</keyword>
<keyword evidence="2" id="KW-1133">Transmembrane helix</keyword>
<feature type="transmembrane region" description="Helical" evidence="2">
    <location>
        <begin position="135"/>
        <end position="157"/>
    </location>
</feature>
<evidence type="ECO:0000256" key="2">
    <source>
        <dbReference type="SAM" id="Phobius"/>
    </source>
</evidence>
<dbReference type="OrthoDB" id="4140442at2759"/>
<evidence type="ECO:0000313" key="4">
    <source>
        <dbReference type="Proteomes" id="UP001140453"/>
    </source>
</evidence>
<dbReference type="EMBL" id="JAPEVB010000003">
    <property type="protein sequence ID" value="KAJ4391104.1"/>
    <property type="molecule type" value="Genomic_DNA"/>
</dbReference>
<accession>A0A9W8YRZ6</accession>
<comment type="caution">
    <text evidence="3">The sequence shown here is derived from an EMBL/GenBank/DDBJ whole genome shotgun (WGS) entry which is preliminary data.</text>
</comment>
<reference evidence="3" key="1">
    <citation type="submission" date="2022-10" db="EMBL/GenBank/DDBJ databases">
        <title>Tapping the CABI collections for fungal endophytes: first genome assemblies for Collariella, Neodidymelliopsis, Ascochyta clinopodiicola, Didymella pomorum, Didymosphaeria variabile, Neocosmospora piperis and Neocucurbitaria cava.</title>
        <authorList>
            <person name="Hill R."/>
        </authorList>
    </citation>
    <scope>NUCLEOTIDE SEQUENCE</scope>
    <source>
        <strain evidence="3">IMI 355082</strain>
    </source>
</reference>
<protein>
    <submittedName>
        <fullName evidence="3">Uncharacterized protein</fullName>
    </submittedName>
</protein>
<evidence type="ECO:0000313" key="3">
    <source>
        <dbReference type="EMBL" id="KAJ4391104.1"/>
    </source>
</evidence>
<keyword evidence="4" id="KW-1185">Reference proteome</keyword>
<dbReference type="AlphaFoldDB" id="A0A9W8YRZ6"/>
<name>A0A9W8YRZ6_9PEZI</name>